<organism evidence="3 4">
    <name type="scientific">Cellulomonas denverensis</name>
    <dbReference type="NCBI Taxonomy" id="264297"/>
    <lineage>
        <taxon>Bacteria</taxon>
        <taxon>Bacillati</taxon>
        <taxon>Actinomycetota</taxon>
        <taxon>Actinomycetes</taxon>
        <taxon>Micrococcales</taxon>
        <taxon>Cellulomonadaceae</taxon>
        <taxon>Cellulomonas</taxon>
    </lineage>
</organism>
<dbReference type="Gene3D" id="3.40.50.2300">
    <property type="match status" value="1"/>
</dbReference>
<evidence type="ECO:0000256" key="1">
    <source>
        <dbReference type="PROSITE-ProRule" id="PRU00169"/>
    </source>
</evidence>
<dbReference type="Proteomes" id="UP000581206">
    <property type="component" value="Unassembled WGS sequence"/>
</dbReference>
<feature type="domain" description="Response regulatory" evidence="2">
    <location>
        <begin position="16"/>
        <end position="135"/>
    </location>
</feature>
<evidence type="ECO:0000313" key="3">
    <source>
        <dbReference type="EMBL" id="NKY23271.1"/>
    </source>
</evidence>
<dbReference type="GO" id="GO:0000160">
    <property type="term" value="P:phosphorelay signal transduction system"/>
    <property type="evidence" value="ECO:0007669"/>
    <property type="project" value="InterPro"/>
</dbReference>
<keyword evidence="4" id="KW-1185">Reference proteome</keyword>
<dbReference type="SMART" id="SM00448">
    <property type="entry name" value="REC"/>
    <property type="match status" value="1"/>
</dbReference>
<dbReference type="RefSeq" id="WP_168630405.1">
    <property type="nucleotide sequence ID" value="NZ_BONL01000018.1"/>
</dbReference>
<evidence type="ECO:0000259" key="2">
    <source>
        <dbReference type="PROSITE" id="PS50110"/>
    </source>
</evidence>
<dbReference type="InterPro" id="IPR001789">
    <property type="entry name" value="Sig_transdc_resp-reg_receiver"/>
</dbReference>
<accession>A0A7X6KW05</accession>
<dbReference type="AlphaFoldDB" id="A0A7X6KW05"/>
<sequence>MAASHPTDAATTAGPRILLYSDDLDTRAQVRLGVGKRLGRGAPDIRWTETATPAAALTEAEAGGYDLFIFDGEAAKVGGMSLARQVKDEIYGCPPVLVLTGRPQDAWLAAWSDADAVVSQPLDPIELQSTVAGLLARTPAR</sequence>
<feature type="modified residue" description="4-aspartylphosphate" evidence="1">
    <location>
        <position position="71"/>
    </location>
</feature>
<protein>
    <submittedName>
        <fullName evidence="3">Response regulator</fullName>
    </submittedName>
</protein>
<comment type="caution">
    <text evidence="3">The sequence shown here is derived from an EMBL/GenBank/DDBJ whole genome shotgun (WGS) entry which is preliminary data.</text>
</comment>
<proteinExistence type="predicted"/>
<reference evidence="3 4" key="1">
    <citation type="submission" date="2020-04" db="EMBL/GenBank/DDBJ databases">
        <title>MicrobeNet Type strains.</title>
        <authorList>
            <person name="Nicholson A.C."/>
        </authorList>
    </citation>
    <scope>NUCLEOTIDE SEQUENCE [LARGE SCALE GENOMIC DNA]</scope>
    <source>
        <strain evidence="3 4">ATCC BAA-788</strain>
    </source>
</reference>
<dbReference type="InterPro" id="IPR011006">
    <property type="entry name" value="CheY-like_superfamily"/>
</dbReference>
<dbReference type="SUPFAM" id="SSF52172">
    <property type="entry name" value="CheY-like"/>
    <property type="match status" value="1"/>
</dbReference>
<evidence type="ECO:0000313" key="4">
    <source>
        <dbReference type="Proteomes" id="UP000581206"/>
    </source>
</evidence>
<dbReference type="PROSITE" id="PS50110">
    <property type="entry name" value="RESPONSE_REGULATORY"/>
    <property type="match status" value="1"/>
</dbReference>
<keyword evidence="1" id="KW-0597">Phosphoprotein</keyword>
<dbReference type="EMBL" id="JAAXOX010000005">
    <property type="protein sequence ID" value="NKY23271.1"/>
    <property type="molecule type" value="Genomic_DNA"/>
</dbReference>
<gene>
    <name evidence="3" type="ORF">HGA03_11420</name>
</gene>
<name>A0A7X6KW05_9CELL</name>